<dbReference type="SUPFAM" id="SSF51215">
    <property type="entry name" value="Regulatory protein AraC"/>
    <property type="match status" value="1"/>
</dbReference>
<dbReference type="Proteomes" id="UP000639396">
    <property type="component" value="Unassembled WGS sequence"/>
</dbReference>
<proteinExistence type="predicted"/>
<keyword evidence="4" id="KW-1185">Reference proteome</keyword>
<feature type="domain" description="AraC-type arabinose-binding/dimerisation" evidence="2">
    <location>
        <begin position="26"/>
        <end position="64"/>
    </location>
</feature>
<evidence type="ECO:0000256" key="1">
    <source>
        <dbReference type="ARBA" id="ARBA00023125"/>
    </source>
</evidence>
<gene>
    <name evidence="3" type="ORF">IDH45_25590</name>
</gene>
<name>A0A927CGJ9_9BACL</name>
<protein>
    <submittedName>
        <fullName evidence="3">AraC family ligand binding domain-containing protein</fullName>
    </submittedName>
</protein>
<evidence type="ECO:0000259" key="2">
    <source>
        <dbReference type="Pfam" id="PF02311"/>
    </source>
</evidence>
<dbReference type="InterPro" id="IPR003313">
    <property type="entry name" value="AraC-bd"/>
</dbReference>
<dbReference type="GO" id="GO:0003677">
    <property type="term" value="F:DNA binding"/>
    <property type="evidence" value="ECO:0007669"/>
    <property type="project" value="UniProtKB-KW"/>
</dbReference>
<dbReference type="GO" id="GO:0006355">
    <property type="term" value="P:regulation of DNA-templated transcription"/>
    <property type="evidence" value="ECO:0007669"/>
    <property type="project" value="InterPro"/>
</dbReference>
<evidence type="ECO:0000313" key="4">
    <source>
        <dbReference type="Proteomes" id="UP000639396"/>
    </source>
</evidence>
<reference evidence="3" key="1">
    <citation type="submission" date="2020-09" db="EMBL/GenBank/DDBJ databases">
        <title>A novel bacterium of genus Paenibacillus, isolated from South China Sea.</title>
        <authorList>
            <person name="Huang H."/>
            <person name="Mo K."/>
            <person name="Hu Y."/>
        </authorList>
    </citation>
    <scope>NUCLEOTIDE SEQUENCE</scope>
    <source>
        <strain evidence="3">IB182363</strain>
    </source>
</reference>
<dbReference type="EMBL" id="JACXJA010000041">
    <property type="protein sequence ID" value="MBD2865360.1"/>
    <property type="molecule type" value="Genomic_DNA"/>
</dbReference>
<dbReference type="InterPro" id="IPR037923">
    <property type="entry name" value="HTH-like"/>
</dbReference>
<dbReference type="Gene3D" id="2.60.120.10">
    <property type="entry name" value="Jelly Rolls"/>
    <property type="match status" value="1"/>
</dbReference>
<sequence>MSMEICISNTSHTLQVVGCQFGVKSADWSYPRHHHHLFELCYCWEGVGELTVGEETIVLRAGCLPVFGTRSHTADTAACLLPGDGGIAVQGIAAVGAPSSRLAGLGPPLCHSIKLPESLVFPGAYFADHPGSSLSLAPA</sequence>
<dbReference type="Pfam" id="PF02311">
    <property type="entry name" value="AraC_binding"/>
    <property type="match status" value="1"/>
</dbReference>
<organism evidence="3 4">
    <name type="scientific">Paenibacillus oceani</name>
    <dbReference type="NCBI Taxonomy" id="2772510"/>
    <lineage>
        <taxon>Bacteria</taxon>
        <taxon>Bacillati</taxon>
        <taxon>Bacillota</taxon>
        <taxon>Bacilli</taxon>
        <taxon>Bacillales</taxon>
        <taxon>Paenibacillaceae</taxon>
        <taxon>Paenibacillus</taxon>
    </lineage>
</organism>
<keyword evidence="1" id="KW-0238">DNA-binding</keyword>
<accession>A0A927CGJ9</accession>
<evidence type="ECO:0000313" key="3">
    <source>
        <dbReference type="EMBL" id="MBD2865360.1"/>
    </source>
</evidence>
<comment type="caution">
    <text evidence="3">The sequence shown here is derived from an EMBL/GenBank/DDBJ whole genome shotgun (WGS) entry which is preliminary data.</text>
</comment>
<dbReference type="InterPro" id="IPR014710">
    <property type="entry name" value="RmlC-like_jellyroll"/>
</dbReference>
<dbReference type="AlphaFoldDB" id="A0A927CGJ9"/>